<dbReference type="Gene3D" id="3.50.30.40">
    <property type="entry name" value="Ribonuclease E inhibitor RraA/RraA-like"/>
    <property type="match status" value="1"/>
</dbReference>
<dbReference type="PANTHER" id="PTHR33254:SF4">
    <property type="entry name" value="4-HYDROXY-4-METHYL-2-OXOGLUTARATE ALDOLASE 3-RELATED"/>
    <property type="match status" value="1"/>
</dbReference>
<dbReference type="AlphaFoldDB" id="A0A410H4Y0"/>
<reference evidence="11 12" key="1">
    <citation type="journal article" date="2018" name="Environ. Microbiol.">
        <title>Genomes of ubiquitous marine and hypersaline Hydrogenovibrio, Thiomicrorhabdus and Thiomicrospira spp. encode a diversity of mechanisms to sustain chemolithoautotrophy in heterogeneous environments.</title>
        <authorList>
            <person name="Scott K.M."/>
            <person name="Williams J."/>
            <person name="Porter C.M.B."/>
            <person name="Russel S."/>
            <person name="Harmer T.L."/>
            <person name="Paul J.H."/>
            <person name="Antonen K.M."/>
            <person name="Bridges M.K."/>
            <person name="Camper G.J."/>
            <person name="Campla C.K."/>
            <person name="Casella L.G."/>
            <person name="Chase E."/>
            <person name="Conrad J.W."/>
            <person name="Cruz M.C."/>
            <person name="Dunlap D.S."/>
            <person name="Duran L."/>
            <person name="Fahsbender E.M."/>
            <person name="Goldsmith D.B."/>
            <person name="Keeley R.F."/>
            <person name="Kondoff M.R."/>
            <person name="Kussy B.I."/>
            <person name="Lane M.K."/>
            <person name="Lawler S."/>
            <person name="Leigh B.A."/>
            <person name="Lewis C."/>
            <person name="Lostal L.M."/>
            <person name="Marking D."/>
            <person name="Mancera P.A."/>
            <person name="McClenthan E.C."/>
            <person name="McIntyre E.A."/>
            <person name="Mine J.A."/>
            <person name="Modi S."/>
            <person name="Moore B.D."/>
            <person name="Morgan W.A."/>
            <person name="Nelson K.M."/>
            <person name="Nguyen K.N."/>
            <person name="Ogburn N."/>
            <person name="Parrino D.G."/>
            <person name="Pedapudi A.D."/>
            <person name="Pelham R.P."/>
            <person name="Preece A.M."/>
            <person name="Rampersad E.A."/>
            <person name="Richardson J.C."/>
            <person name="Rodgers C.M."/>
            <person name="Schaffer B.L."/>
            <person name="Sheridan N.E."/>
            <person name="Solone M.R."/>
            <person name="Staley Z.R."/>
            <person name="Tabuchi M."/>
            <person name="Waide R.J."/>
            <person name="Wanjugi P.W."/>
            <person name="Young S."/>
            <person name="Clum A."/>
            <person name="Daum C."/>
            <person name="Huntemann M."/>
            <person name="Ivanova N."/>
            <person name="Kyrpides N."/>
            <person name="Mikhailova N."/>
            <person name="Palaniappan K."/>
            <person name="Pillay M."/>
            <person name="Reddy T.B.K."/>
            <person name="Shapiro N."/>
            <person name="Stamatis D."/>
            <person name="Varghese N."/>
            <person name="Woyke T."/>
            <person name="Boden R."/>
            <person name="Freyermuth S.K."/>
            <person name="Kerfeld C.A."/>
        </authorList>
    </citation>
    <scope>NUCLEOTIDE SEQUENCE [LARGE SCALE GENOMIC DNA]</scope>
    <source>
        <strain evidence="11 12">JR-2</strain>
    </source>
</reference>
<dbReference type="InterPro" id="IPR036704">
    <property type="entry name" value="RraA/RraA-like_sf"/>
</dbReference>
<comment type="catalytic activity">
    <reaction evidence="1 10">
        <text>4-hydroxy-4-methyl-2-oxoglutarate = 2 pyruvate</text>
        <dbReference type="Rhea" id="RHEA:22748"/>
        <dbReference type="ChEBI" id="CHEBI:15361"/>
        <dbReference type="ChEBI" id="CHEBI:58276"/>
        <dbReference type="EC" id="4.1.3.17"/>
    </reaction>
</comment>
<dbReference type="KEGG" id="htr:EPV75_09920"/>
<dbReference type="Proteomes" id="UP000285478">
    <property type="component" value="Chromosome"/>
</dbReference>
<dbReference type="GO" id="GO:0008948">
    <property type="term" value="F:oxaloacetate decarboxylase activity"/>
    <property type="evidence" value="ECO:0007669"/>
    <property type="project" value="UniProtKB-EC"/>
</dbReference>
<evidence type="ECO:0000256" key="7">
    <source>
        <dbReference type="ARBA" id="ARBA00025046"/>
    </source>
</evidence>
<feature type="binding site" evidence="9">
    <location>
        <position position="96"/>
    </location>
    <ligand>
        <name>substrate</name>
    </ligand>
</feature>
<dbReference type="CDD" id="cd16841">
    <property type="entry name" value="RraA_family"/>
    <property type="match status" value="1"/>
</dbReference>
<dbReference type="GO" id="GO:0051252">
    <property type="term" value="P:regulation of RNA metabolic process"/>
    <property type="evidence" value="ECO:0007669"/>
    <property type="project" value="InterPro"/>
</dbReference>
<sequence>MEMGTPDICDKYRDLLQVAQPVFKSFGGLSRMSADVETLKIKHDNALFWEILKQPGHGRILVVDAEGDYCAVMGDRMADLAVKNGWKGLLIHGYIRDSALLKTMPLGIWALGTCPMKGHLTRPGHLSVPLRFAGLDIDLSNTLYIDEDGVLVSTDAFAEFAEYFP</sequence>
<dbReference type="SUPFAM" id="SSF89562">
    <property type="entry name" value="RraA-like"/>
    <property type="match status" value="1"/>
</dbReference>
<dbReference type="PANTHER" id="PTHR33254">
    <property type="entry name" value="4-HYDROXY-4-METHYL-2-OXOGLUTARATE ALDOLASE 3-RELATED"/>
    <property type="match status" value="1"/>
</dbReference>
<name>A0A410H4Y0_9GAMM</name>
<evidence type="ECO:0000313" key="11">
    <source>
        <dbReference type="EMBL" id="QAB15961.1"/>
    </source>
</evidence>
<evidence type="ECO:0000256" key="8">
    <source>
        <dbReference type="ARBA" id="ARBA00047973"/>
    </source>
</evidence>
<comment type="subunit">
    <text evidence="4 10">Homotrimer.</text>
</comment>
<evidence type="ECO:0000256" key="4">
    <source>
        <dbReference type="ARBA" id="ARBA00011233"/>
    </source>
</evidence>
<dbReference type="GO" id="GO:0008428">
    <property type="term" value="F:ribonuclease inhibitor activity"/>
    <property type="evidence" value="ECO:0007669"/>
    <property type="project" value="InterPro"/>
</dbReference>
<evidence type="ECO:0000256" key="6">
    <source>
        <dbReference type="ARBA" id="ARBA00023239"/>
    </source>
</evidence>
<dbReference type="InterPro" id="IPR005493">
    <property type="entry name" value="RraA/RraA-like"/>
</dbReference>
<organism evidence="11 12">
    <name type="scientific">Hydrogenovibrio thermophilus</name>
    <dbReference type="NCBI Taxonomy" id="265883"/>
    <lineage>
        <taxon>Bacteria</taxon>
        <taxon>Pseudomonadati</taxon>
        <taxon>Pseudomonadota</taxon>
        <taxon>Gammaproteobacteria</taxon>
        <taxon>Thiotrichales</taxon>
        <taxon>Piscirickettsiaceae</taxon>
        <taxon>Hydrogenovibrio</taxon>
    </lineage>
</organism>
<comment type="cofactor">
    <cofactor evidence="9">
        <name>Mg(2+)</name>
        <dbReference type="ChEBI" id="CHEBI:18420"/>
    </cofactor>
</comment>
<proteinExistence type="inferred from homology"/>
<feature type="binding site" evidence="9">
    <location>
        <position position="97"/>
    </location>
    <ligand>
        <name>Mg(2+)</name>
        <dbReference type="ChEBI" id="CHEBI:18420"/>
    </ligand>
</feature>
<evidence type="ECO:0000256" key="1">
    <source>
        <dbReference type="ARBA" id="ARBA00001342"/>
    </source>
</evidence>
<accession>A0A410H4Y0</accession>
<dbReference type="GO" id="GO:0046872">
    <property type="term" value="F:metal ion binding"/>
    <property type="evidence" value="ECO:0007669"/>
    <property type="project" value="UniProtKB-KW"/>
</dbReference>
<keyword evidence="12" id="KW-1185">Reference proteome</keyword>
<keyword evidence="6 10" id="KW-0456">Lyase</keyword>
<dbReference type="NCBIfam" id="NF006875">
    <property type="entry name" value="PRK09372.1"/>
    <property type="match status" value="1"/>
</dbReference>
<comment type="cofactor">
    <cofactor evidence="2 10">
        <name>a divalent metal cation</name>
        <dbReference type="ChEBI" id="CHEBI:60240"/>
    </cofactor>
</comment>
<comment type="function">
    <text evidence="7 10">Catalyzes the aldol cleavage of 4-hydroxy-4-methyl-2-oxoglutarate (HMG) into 2 molecules of pyruvate. Also contains a secondary oxaloacetate (OAA) decarboxylase activity due to the common pyruvate enolate transition state formed following C-C bond cleavage in the retro-aldol and decarboxylation reactions.</text>
</comment>
<dbReference type="EC" id="4.1.3.17" evidence="10"/>
<comment type="catalytic activity">
    <reaction evidence="8 10">
        <text>oxaloacetate + H(+) = pyruvate + CO2</text>
        <dbReference type="Rhea" id="RHEA:15641"/>
        <dbReference type="ChEBI" id="CHEBI:15361"/>
        <dbReference type="ChEBI" id="CHEBI:15378"/>
        <dbReference type="ChEBI" id="CHEBI:16452"/>
        <dbReference type="ChEBI" id="CHEBI:16526"/>
        <dbReference type="EC" id="4.1.1.112"/>
    </reaction>
</comment>
<dbReference type="GO" id="GO:0047443">
    <property type="term" value="F:4-hydroxy-4-methyl-2-oxoglutarate aldolase activity"/>
    <property type="evidence" value="ECO:0007669"/>
    <property type="project" value="UniProtKB-EC"/>
</dbReference>
<keyword evidence="9" id="KW-0460">Magnesium</keyword>
<feature type="binding site" evidence="9">
    <location>
        <begin position="74"/>
        <end position="77"/>
    </location>
    <ligand>
        <name>substrate</name>
    </ligand>
</feature>
<comment type="similarity">
    <text evidence="3 10">Belongs to the class II aldolase/RraA-like family.</text>
</comment>
<evidence type="ECO:0000256" key="3">
    <source>
        <dbReference type="ARBA" id="ARBA00008621"/>
    </source>
</evidence>
<protein>
    <recommendedName>
        <fullName evidence="10">4-hydroxy-4-methyl-2-oxoglutarate aldolase</fullName>
        <shortName evidence="10">HMG aldolase</shortName>
        <ecNumber evidence="10">4.1.1.112</ecNumber>
        <ecNumber evidence="10">4.1.3.17</ecNumber>
    </recommendedName>
    <alternativeName>
        <fullName evidence="10">Oxaloacetate decarboxylase</fullName>
    </alternativeName>
</protein>
<evidence type="ECO:0000256" key="10">
    <source>
        <dbReference type="RuleBase" id="RU004338"/>
    </source>
</evidence>
<gene>
    <name evidence="11" type="primary">rraA</name>
    <name evidence="11" type="ORF">EPV75_09920</name>
</gene>
<dbReference type="EC" id="4.1.1.112" evidence="10"/>
<dbReference type="EMBL" id="CP035033">
    <property type="protein sequence ID" value="QAB15961.1"/>
    <property type="molecule type" value="Genomic_DNA"/>
</dbReference>
<dbReference type="InterPro" id="IPR010203">
    <property type="entry name" value="RraA"/>
</dbReference>
<dbReference type="RefSeq" id="WP_128385284.1">
    <property type="nucleotide sequence ID" value="NZ_CP035033.1"/>
</dbReference>
<dbReference type="Pfam" id="PF03737">
    <property type="entry name" value="RraA-like"/>
    <property type="match status" value="1"/>
</dbReference>
<keyword evidence="5 9" id="KW-0479">Metal-binding</keyword>
<dbReference type="NCBIfam" id="TIGR01935">
    <property type="entry name" value="NOT-MenG"/>
    <property type="match status" value="1"/>
</dbReference>
<evidence type="ECO:0000256" key="9">
    <source>
        <dbReference type="PIRSR" id="PIRSR605493-1"/>
    </source>
</evidence>
<evidence type="ECO:0000313" key="12">
    <source>
        <dbReference type="Proteomes" id="UP000285478"/>
    </source>
</evidence>
<evidence type="ECO:0000256" key="5">
    <source>
        <dbReference type="ARBA" id="ARBA00022723"/>
    </source>
</evidence>
<evidence type="ECO:0000256" key="2">
    <source>
        <dbReference type="ARBA" id="ARBA00001968"/>
    </source>
</evidence>